<dbReference type="Pfam" id="PF00010">
    <property type="entry name" value="HLH"/>
    <property type="match status" value="1"/>
</dbReference>
<dbReference type="InterPro" id="IPR050359">
    <property type="entry name" value="bHLH_transcription_factors"/>
</dbReference>
<dbReference type="GO" id="GO:0000981">
    <property type="term" value="F:DNA-binding transcription factor activity, RNA polymerase II-specific"/>
    <property type="evidence" value="ECO:0007669"/>
    <property type="project" value="TreeGrafter"/>
</dbReference>
<feature type="region of interest" description="Disordered" evidence="1">
    <location>
        <begin position="65"/>
        <end position="104"/>
    </location>
</feature>
<dbReference type="PROSITE" id="PS50888">
    <property type="entry name" value="BHLH"/>
    <property type="match status" value="1"/>
</dbReference>
<dbReference type="Gene3D" id="4.10.280.10">
    <property type="entry name" value="Helix-loop-helix DNA-binding domain"/>
    <property type="match status" value="1"/>
</dbReference>
<evidence type="ECO:0000313" key="4">
    <source>
        <dbReference type="WBParaSite" id="nRc.2.0.1.t07880-RA"/>
    </source>
</evidence>
<dbReference type="SUPFAM" id="SSF47459">
    <property type="entry name" value="HLH, helix-loop-helix DNA-binding domain"/>
    <property type="match status" value="1"/>
</dbReference>
<dbReference type="PANTHER" id="PTHR19290:SF164">
    <property type="entry name" value="BHLH DOMAIN-CONTAINING PROTEIN"/>
    <property type="match status" value="1"/>
</dbReference>
<dbReference type="GO" id="GO:0005634">
    <property type="term" value="C:nucleus"/>
    <property type="evidence" value="ECO:0007669"/>
    <property type="project" value="TreeGrafter"/>
</dbReference>
<dbReference type="AlphaFoldDB" id="A0A915I227"/>
<dbReference type="PANTHER" id="PTHR19290">
    <property type="entry name" value="BASIC HELIX-LOOP-HELIX PROTEIN NEUROGENIN-RELATED"/>
    <property type="match status" value="1"/>
</dbReference>
<dbReference type="WBParaSite" id="nRc.2.0.1.t07880-RA">
    <property type="protein sequence ID" value="nRc.2.0.1.t07880-RA"/>
    <property type="gene ID" value="nRc.2.0.1.g07880"/>
</dbReference>
<proteinExistence type="predicted"/>
<organism evidence="3 4">
    <name type="scientific">Romanomermis culicivorax</name>
    <name type="common">Nematode worm</name>
    <dbReference type="NCBI Taxonomy" id="13658"/>
    <lineage>
        <taxon>Eukaryota</taxon>
        <taxon>Metazoa</taxon>
        <taxon>Ecdysozoa</taxon>
        <taxon>Nematoda</taxon>
        <taxon>Enoplea</taxon>
        <taxon>Dorylaimia</taxon>
        <taxon>Mermithida</taxon>
        <taxon>Mermithoidea</taxon>
        <taxon>Mermithidae</taxon>
        <taxon>Romanomermis</taxon>
    </lineage>
</organism>
<evidence type="ECO:0000313" key="3">
    <source>
        <dbReference type="Proteomes" id="UP000887565"/>
    </source>
</evidence>
<name>A0A915I227_ROMCU</name>
<sequence length="363" mass="41141">MFDHHKRIKGRNLPFHLGMSKIKTLRHEDYNSSEDDEAEMATMNDTFSGDSTVTIDEICDGRREIKAKSKRKSSKSDRLEPYVRSRHRSKNSNDSFKTKKGENLSESELQLSTNLVTCNRCRLFFSDIVMQEGYLAMLNNKLRPDLRLYKCATQNVELRMKINSRERKRMHDLNSALESLRQVMPYNGGPSSRKLSKISTLLFARNYILNLTRSLDEMKTMMSTTGSENYNRELRSEIEESKSKVSPASKKVVDGGCDSFNHDRKSTSVEKIGSPIRVFSNSILPVPSQFIDSDSHRNVPNFPAISMPPTTTAAALFPHGTFPPLFLPHPAMSHFLNLNRDLIQPTVSFLTGIGPSSGLNLPF</sequence>
<dbReference type="SMART" id="SM00353">
    <property type="entry name" value="HLH"/>
    <property type="match status" value="1"/>
</dbReference>
<feature type="domain" description="BHLH" evidence="2">
    <location>
        <begin position="157"/>
        <end position="211"/>
    </location>
</feature>
<dbReference type="InterPro" id="IPR011598">
    <property type="entry name" value="bHLH_dom"/>
</dbReference>
<dbReference type="GO" id="GO:0061564">
    <property type="term" value="P:axon development"/>
    <property type="evidence" value="ECO:0007669"/>
    <property type="project" value="TreeGrafter"/>
</dbReference>
<evidence type="ECO:0000259" key="2">
    <source>
        <dbReference type="PROSITE" id="PS50888"/>
    </source>
</evidence>
<accession>A0A915I227</accession>
<keyword evidence="3" id="KW-1185">Reference proteome</keyword>
<dbReference type="GO" id="GO:0046983">
    <property type="term" value="F:protein dimerization activity"/>
    <property type="evidence" value="ECO:0007669"/>
    <property type="project" value="InterPro"/>
</dbReference>
<dbReference type="InterPro" id="IPR036638">
    <property type="entry name" value="HLH_DNA-bd_sf"/>
</dbReference>
<feature type="compositionally biased region" description="Basic and acidic residues" evidence="1">
    <location>
        <begin position="74"/>
        <end position="83"/>
    </location>
</feature>
<reference evidence="4" key="1">
    <citation type="submission" date="2022-11" db="UniProtKB">
        <authorList>
            <consortium name="WormBaseParasite"/>
        </authorList>
    </citation>
    <scope>IDENTIFICATION</scope>
</reference>
<dbReference type="GO" id="GO:0070888">
    <property type="term" value="F:E-box binding"/>
    <property type="evidence" value="ECO:0007669"/>
    <property type="project" value="TreeGrafter"/>
</dbReference>
<evidence type="ECO:0000256" key="1">
    <source>
        <dbReference type="SAM" id="MobiDB-lite"/>
    </source>
</evidence>
<protein>
    <submittedName>
        <fullName evidence="4">BHLH domain-containing protein</fullName>
    </submittedName>
</protein>
<dbReference type="GO" id="GO:0007423">
    <property type="term" value="P:sensory organ development"/>
    <property type="evidence" value="ECO:0007669"/>
    <property type="project" value="TreeGrafter"/>
</dbReference>
<dbReference type="GO" id="GO:0045944">
    <property type="term" value="P:positive regulation of transcription by RNA polymerase II"/>
    <property type="evidence" value="ECO:0007669"/>
    <property type="project" value="TreeGrafter"/>
</dbReference>
<dbReference type="Proteomes" id="UP000887565">
    <property type="component" value="Unplaced"/>
</dbReference>